<proteinExistence type="predicted"/>
<sequence>MSTLNTTEGVADRQHHGELHVELPAPRSLLSISRQPQSLSTTSLMGHFTDMRLAGDPLAKRAPRSLLSISSQSQNISMSSVTGHFDDMRLLKETYIPPLQCESSAISCPEVQKEETLVQLVLRCARKDNNQCNWHFFYQPGTPWSVIAPIVSGHHHFCPMSPPTSQPRTSTVFSPAKTRSMLKARKSETQKKVRVARAGKKQSKGTSPENPIQVLPHLQPLSACPKFPEYDLANNDKMDKDIDPHDGKQKVAKYETLFRPHCGGPPYILDVDSTNDQFKTVQPSSGTDVAELKECPRLRPATW</sequence>
<dbReference type="AlphaFoldDB" id="A0AA39TIA7"/>
<reference evidence="2" key="1">
    <citation type="submission" date="2023-06" db="EMBL/GenBank/DDBJ databases">
        <authorList>
            <consortium name="Lawrence Berkeley National Laboratory"/>
            <person name="Ahrendt S."/>
            <person name="Sahu N."/>
            <person name="Indic B."/>
            <person name="Wong-Bajracharya J."/>
            <person name="Merenyi Z."/>
            <person name="Ke H.-M."/>
            <person name="Monk M."/>
            <person name="Kocsube S."/>
            <person name="Drula E."/>
            <person name="Lipzen A."/>
            <person name="Balint B."/>
            <person name="Henrissat B."/>
            <person name="Andreopoulos B."/>
            <person name="Martin F.M."/>
            <person name="Harder C.B."/>
            <person name="Rigling D."/>
            <person name="Ford K.L."/>
            <person name="Foster G.D."/>
            <person name="Pangilinan J."/>
            <person name="Papanicolaou A."/>
            <person name="Barry K."/>
            <person name="LaButti K."/>
            <person name="Viragh M."/>
            <person name="Koriabine M."/>
            <person name="Yan M."/>
            <person name="Riley R."/>
            <person name="Champramary S."/>
            <person name="Plett K.L."/>
            <person name="Tsai I.J."/>
            <person name="Slot J."/>
            <person name="Sipos G."/>
            <person name="Plett J."/>
            <person name="Nagy L.G."/>
            <person name="Grigoriev I.V."/>
        </authorList>
    </citation>
    <scope>NUCLEOTIDE SEQUENCE</scope>
    <source>
        <strain evidence="2">ICMP 16352</strain>
    </source>
</reference>
<name>A0AA39TIA7_9AGAR</name>
<gene>
    <name evidence="2" type="ORF">IW261DRAFT_1601127</name>
</gene>
<organism evidence="2 3">
    <name type="scientific">Armillaria novae-zelandiae</name>
    <dbReference type="NCBI Taxonomy" id="153914"/>
    <lineage>
        <taxon>Eukaryota</taxon>
        <taxon>Fungi</taxon>
        <taxon>Dikarya</taxon>
        <taxon>Basidiomycota</taxon>
        <taxon>Agaricomycotina</taxon>
        <taxon>Agaricomycetes</taxon>
        <taxon>Agaricomycetidae</taxon>
        <taxon>Agaricales</taxon>
        <taxon>Marasmiineae</taxon>
        <taxon>Physalacriaceae</taxon>
        <taxon>Armillaria</taxon>
    </lineage>
</organism>
<evidence type="ECO:0000256" key="1">
    <source>
        <dbReference type="SAM" id="MobiDB-lite"/>
    </source>
</evidence>
<feature type="compositionally biased region" description="Basic residues" evidence="1">
    <location>
        <begin position="192"/>
        <end position="203"/>
    </location>
</feature>
<accession>A0AA39TIA7</accession>
<protein>
    <submittedName>
        <fullName evidence="2">Uncharacterized protein</fullName>
    </submittedName>
</protein>
<dbReference type="EMBL" id="JAUEPR010000001">
    <property type="protein sequence ID" value="KAK0490226.1"/>
    <property type="molecule type" value="Genomic_DNA"/>
</dbReference>
<dbReference type="Proteomes" id="UP001175227">
    <property type="component" value="Unassembled WGS sequence"/>
</dbReference>
<feature type="region of interest" description="Disordered" evidence="1">
    <location>
        <begin position="184"/>
        <end position="213"/>
    </location>
</feature>
<comment type="caution">
    <text evidence="2">The sequence shown here is derived from an EMBL/GenBank/DDBJ whole genome shotgun (WGS) entry which is preliminary data.</text>
</comment>
<evidence type="ECO:0000313" key="2">
    <source>
        <dbReference type="EMBL" id="KAK0490226.1"/>
    </source>
</evidence>
<evidence type="ECO:0000313" key="3">
    <source>
        <dbReference type="Proteomes" id="UP001175227"/>
    </source>
</evidence>
<keyword evidence="3" id="KW-1185">Reference proteome</keyword>